<organism evidence="1 2">
    <name type="scientific">Puccinia graminis f. sp. tritici</name>
    <dbReference type="NCBI Taxonomy" id="56615"/>
    <lineage>
        <taxon>Eukaryota</taxon>
        <taxon>Fungi</taxon>
        <taxon>Dikarya</taxon>
        <taxon>Basidiomycota</taxon>
        <taxon>Pucciniomycotina</taxon>
        <taxon>Pucciniomycetes</taxon>
        <taxon>Pucciniales</taxon>
        <taxon>Pucciniaceae</taxon>
        <taxon>Puccinia</taxon>
    </lineage>
</organism>
<evidence type="ECO:0000313" key="1">
    <source>
        <dbReference type="EMBL" id="KAA1121211.1"/>
    </source>
</evidence>
<dbReference type="EMBL" id="VDEP01000239">
    <property type="protein sequence ID" value="KAA1121211.1"/>
    <property type="molecule type" value="Genomic_DNA"/>
</dbReference>
<reference evidence="1 2" key="1">
    <citation type="submission" date="2019-05" db="EMBL/GenBank/DDBJ databases">
        <title>Emergence of the Ug99 lineage of the wheat stem rust pathogen through somatic hybridization.</title>
        <authorList>
            <person name="Li F."/>
            <person name="Upadhyaya N.M."/>
            <person name="Sperschneider J."/>
            <person name="Matny O."/>
            <person name="Nguyen-Phuc H."/>
            <person name="Mago R."/>
            <person name="Raley C."/>
            <person name="Miller M.E."/>
            <person name="Silverstein K.A.T."/>
            <person name="Henningsen E."/>
            <person name="Hirsch C.D."/>
            <person name="Visser B."/>
            <person name="Pretorius Z.A."/>
            <person name="Steffenson B.J."/>
            <person name="Schwessinger B."/>
            <person name="Dodds P.N."/>
            <person name="Figueroa M."/>
        </authorList>
    </citation>
    <scope>NUCLEOTIDE SEQUENCE [LARGE SCALE GENOMIC DNA]</scope>
    <source>
        <strain evidence="1 2">Ug99</strain>
    </source>
</reference>
<comment type="caution">
    <text evidence="1">The sequence shown here is derived from an EMBL/GenBank/DDBJ whole genome shotgun (WGS) entry which is preliminary data.</text>
</comment>
<gene>
    <name evidence="1" type="ORF">PGTUg99_025293</name>
</gene>
<dbReference type="AlphaFoldDB" id="A0A5B0R669"/>
<dbReference type="Proteomes" id="UP000325313">
    <property type="component" value="Unassembled WGS sequence"/>
</dbReference>
<protein>
    <submittedName>
        <fullName evidence="1">Uncharacterized protein</fullName>
    </submittedName>
</protein>
<proteinExistence type="predicted"/>
<accession>A0A5B0R669</accession>
<name>A0A5B0R669_PUCGR</name>
<sequence>MTRKRNKPAPKGCCGHPEDVGSDLVGHLVHRFDEFYHELLGPKAEFPPWYFFGLKHAQAINKCFDQICTPRPHDEALLERVIGGASFPGQIGVLNQALTEWIEGDVYQQHRRNVAALDCFIAEEGLRVRDRMAADLASYKAEAEAKRVASKTAKAEAQAAEKA</sequence>
<evidence type="ECO:0000313" key="2">
    <source>
        <dbReference type="Proteomes" id="UP000325313"/>
    </source>
</evidence>